<evidence type="ECO:0000313" key="2">
    <source>
        <dbReference type="Proteomes" id="UP000276254"/>
    </source>
</evidence>
<keyword evidence="2" id="KW-1185">Reference proteome</keyword>
<reference evidence="1 2" key="1">
    <citation type="submission" date="2018-09" db="EMBL/GenBank/DDBJ databases">
        <title>Sphingomonas peninsula sp. nov., isolated from fildes peninsula, Antarctic soil.</title>
        <authorList>
            <person name="Yingchao G."/>
        </authorList>
    </citation>
    <scope>NUCLEOTIDE SEQUENCE [LARGE SCALE GENOMIC DNA]</scope>
    <source>
        <strain evidence="1 2">YZ-8</strain>
    </source>
</reference>
<dbReference type="InterPro" id="IPR014917">
    <property type="entry name" value="DUF1800"/>
</dbReference>
<dbReference type="EMBL" id="CP032829">
    <property type="protein sequence ID" value="AYJ85647.1"/>
    <property type="molecule type" value="Genomic_DNA"/>
</dbReference>
<gene>
    <name evidence="1" type="ORF">D3Y57_06265</name>
</gene>
<dbReference type="RefSeq" id="WP_121152272.1">
    <property type="nucleotide sequence ID" value="NZ_CP032829.1"/>
</dbReference>
<dbReference type="AlphaFoldDB" id="A0A494T8I5"/>
<evidence type="ECO:0000313" key="1">
    <source>
        <dbReference type="EMBL" id="AYJ85647.1"/>
    </source>
</evidence>
<protein>
    <submittedName>
        <fullName evidence="1">DUF1800 domain-containing protein</fullName>
    </submittedName>
</protein>
<dbReference type="Pfam" id="PF08811">
    <property type="entry name" value="DUF1800"/>
    <property type="match status" value="1"/>
</dbReference>
<accession>A0A494T8I5</accession>
<dbReference type="KEGG" id="spha:D3Y57_06265"/>
<sequence>MKERSPVPSLSSVSSAAIALNRFGLGARPNDTPPANPQRWLLDQFAHFDVLPAAYATLENAGTIIKRYEKEQVANRQMTGQENQADIKVARHDFRQDVQTLYRAAVQARTDSALATETPFVERLVHFWSNHFCVSADNPRVTAFVGAFERDAIRPHVLGRFADMALAAEQHPAMLIYLNQIQSIGPDSNAAARNPERKRGLNENLAREIMELHTLGVRSGYTQADVTEFARALTGWSVGGLGADKSPGADPNNFMFRPGQHEPGVRTILGKRYDQDGENQARAALFEFAHSPATAIHIATKLARHFAGDVPPPALVERLATSFTTSHGDLPTVYRTLVASREAWVAEPTKFKTPWEWTISALRGTGRAQVGNIQIAGLQTQLGQRVWQPGSPAGWDDIAASWAGSGALLARVEVAQRLGSSIGAGLDARTVAPRIMPGSLSDATADQIARSESAAGAIALMLVSPDFLRR</sequence>
<dbReference type="Proteomes" id="UP000276254">
    <property type="component" value="Chromosome"/>
</dbReference>
<dbReference type="OrthoDB" id="9772295at2"/>
<name>A0A494T8I5_SPHPE</name>
<organism evidence="1 2">
    <name type="scientific">Sphingomonas paeninsulae</name>
    <dbReference type="NCBI Taxonomy" id="2319844"/>
    <lineage>
        <taxon>Bacteria</taxon>
        <taxon>Pseudomonadati</taxon>
        <taxon>Pseudomonadota</taxon>
        <taxon>Alphaproteobacteria</taxon>
        <taxon>Sphingomonadales</taxon>
        <taxon>Sphingomonadaceae</taxon>
        <taxon>Sphingomonas</taxon>
    </lineage>
</organism>
<proteinExistence type="predicted"/>